<sequence>MITNKHHRIIPAPLERGEIAIQAKGITVHVSDRDLISEVDLTVRAGEILALIGPNGAGKSTLLGALTGDNHISTGSIEVAGTPLKDWTLKQLARRRGVLLQDNGVFFPFTVEEVVEMGRAPWQGTELDNDDEDAINEAIRATDIDHLRRRHVPSLSGGERARTAFARVTASRTGILLLDEPTAALDLKHQEDVLALTKQRAAEGDAVVIVLHDLGLAAAYADTIMLLENGKVAATGTPAEVLTAERISQVYEHPVEVFPHPTTGALIVQPIRAFPTV</sequence>
<dbReference type="SUPFAM" id="SSF52540">
    <property type="entry name" value="P-loop containing nucleoside triphosphate hydrolases"/>
    <property type="match status" value="1"/>
</dbReference>
<dbReference type="Proteomes" id="UP000541033">
    <property type="component" value="Unassembled WGS sequence"/>
</dbReference>
<keyword evidence="3 6" id="KW-0067">ATP-binding</keyword>
<keyword evidence="7" id="KW-1185">Reference proteome</keyword>
<evidence type="ECO:0000256" key="1">
    <source>
        <dbReference type="ARBA" id="ARBA00022448"/>
    </source>
</evidence>
<name>A0A7X5TT92_9MICO</name>
<protein>
    <submittedName>
        <fullName evidence="6">Iron complex transport system ATP-binding protein</fullName>
    </submittedName>
</protein>
<dbReference type="EMBL" id="JAAMOX010000001">
    <property type="protein sequence ID" value="NIH53920.1"/>
    <property type="molecule type" value="Genomic_DNA"/>
</dbReference>
<proteinExistence type="predicted"/>
<dbReference type="PROSITE" id="PS50893">
    <property type="entry name" value="ABC_TRANSPORTER_2"/>
    <property type="match status" value="1"/>
</dbReference>
<dbReference type="CDD" id="cd03214">
    <property type="entry name" value="ABC_Iron-Siderophores_B12_Hemin"/>
    <property type="match status" value="1"/>
</dbReference>
<dbReference type="AlphaFoldDB" id="A0A7X5TT92"/>
<evidence type="ECO:0000259" key="5">
    <source>
        <dbReference type="PROSITE" id="PS50893"/>
    </source>
</evidence>
<dbReference type="PANTHER" id="PTHR42794:SF1">
    <property type="entry name" value="HEMIN IMPORT ATP-BINDING PROTEIN HMUV"/>
    <property type="match status" value="1"/>
</dbReference>
<dbReference type="RefSeq" id="WP_208402479.1">
    <property type="nucleotide sequence ID" value="NZ_JAAMOX010000001.1"/>
</dbReference>
<dbReference type="InterPro" id="IPR003439">
    <property type="entry name" value="ABC_transporter-like_ATP-bd"/>
</dbReference>
<dbReference type="SMART" id="SM00382">
    <property type="entry name" value="AAA"/>
    <property type="match status" value="1"/>
</dbReference>
<accession>A0A7X5TT92</accession>
<reference evidence="6 7" key="1">
    <citation type="submission" date="2020-02" db="EMBL/GenBank/DDBJ databases">
        <title>Sequencing the genomes of 1000 actinobacteria strains.</title>
        <authorList>
            <person name="Klenk H.-P."/>
        </authorList>
    </citation>
    <scope>NUCLEOTIDE SEQUENCE [LARGE SCALE GENOMIC DNA]</scope>
    <source>
        <strain evidence="6 7">DSM 27960</strain>
    </source>
</reference>
<evidence type="ECO:0000256" key="2">
    <source>
        <dbReference type="ARBA" id="ARBA00022741"/>
    </source>
</evidence>
<evidence type="ECO:0000256" key="4">
    <source>
        <dbReference type="ARBA" id="ARBA00022967"/>
    </source>
</evidence>
<keyword evidence="4" id="KW-1278">Translocase</keyword>
<dbReference type="GO" id="GO:0016887">
    <property type="term" value="F:ATP hydrolysis activity"/>
    <property type="evidence" value="ECO:0007669"/>
    <property type="project" value="InterPro"/>
</dbReference>
<evidence type="ECO:0000313" key="7">
    <source>
        <dbReference type="Proteomes" id="UP000541033"/>
    </source>
</evidence>
<keyword evidence="1" id="KW-0813">Transport</keyword>
<dbReference type="NCBIfam" id="NF010068">
    <property type="entry name" value="PRK13548.1"/>
    <property type="match status" value="1"/>
</dbReference>
<keyword evidence="2" id="KW-0547">Nucleotide-binding</keyword>
<dbReference type="FunFam" id="3.40.50.300:FF:000134">
    <property type="entry name" value="Iron-enterobactin ABC transporter ATP-binding protein"/>
    <property type="match status" value="1"/>
</dbReference>
<comment type="caution">
    <text evidence="6">The sequence shown here is derived from an EMBL/GenBank/DDBJ whole genome shotgun (WGS) entry which is preliminary data.</text>
</comment>
<dbReference type="InterPro" id="IPR027417">
    <property type="entry name" value="P-loop_NTPase"/>
</dbReference>
<dbReference type="Pfam" id="PF00005">
    <property type="entry name" value="ABC_tran"/>
    <property type="match status" value="1"/>
</dbReference>
<organism evidence="6 7">
    <name type="scientific">Lysinibacter cavernae</name>
    <dbReference type="NCBI Taxonomy" id="1640652"/>
    <lineage>
        <taxon>Bacteria</taxon>
        <taxon>Bacillati</taxon>
        <taxon>Actinomycetota</taxon>
        <taxon>Actinomycetes</taxon>
        <taxon>Micrococcales</taxon>
        <taxon>Microbacteriaceae</taxon>
        <taxon>Lysinibacter</taxon>
    </lineage>
</organism>
<evidence type="ECO:0000313" key="6">
    <source>
        <dbReference type="EMBL" id="NIH53920.1"/>
    </source>
</evidence>
<dbReference type="GO" id="GO:0005524">
    <property type="term" value="F:ATP binding"/>
    <property type="evidence" value="ECO:0007669"/>
    <property type="project" value="UniProtKB-KW"/>
</dbReference>
<gene>
    <name evidence="6" type="ORF">FHX76_001788</name>
</gene>
<evidence type="ECO:0000256" key="3">
    <source>
        <dbReference type="ARBA" id="ARBA00022840"/>
    </source>
</evidence>
<feature type="domain" description="ABC transporter" evidence="5">
    <location>
        <begin position="21"/>
        <end position="254"/>
    </location>
</feature>
<dbReference type="InterPro" id="IPR003593">
    <property type="entry name" value="AAA+_ATPase"/>
</dbReference>
<dbReference type="PANTHER" id="PTHR42794">
    <property type="entry name" value="HEMIN IMPORT ATP-BINDING PROTEIN HMUV"/>
    <property type="match status" value="1"/>
</dbReference>
<dbReference type="Gene3D" id="3.40.50.300">
    <property type="entry name" value="P-loop containing nucleotide triphosphate hydrolases"/>
    <property type="match status" value="1"/>
</dbReference>